<evidence type="ECO:0000313" key="1">
    <source>
        <dbReference type="EMBL" id="KOS47962.1"/>
    </source>
</evidence>
<dbReference type="OrthoDB" id="4351693at2759"/>
<dbReference type="AlphaFoldDB" id="A0A0M9WK51"/>
<reference evidence="1 2" key="1">
    <citation type="submission" date="2015-08" db="EMBL/GenBank/DDBJ databases">
        <title>Genome sequencing of Penicillium nordicum.</title>
        <authorList>
            <person name="Nguyen H.D."/>
            <person name="Seifert K.A."/>
        </authorList>
    </citation>
    <scope>NUCLEOTIDE SEQUENCE [LARGE SCALE GENOMIC DNA]</scope>
    <source>
        <strain evidence="1 2">DAOMC 185683</strain>
    </source>
</reference>
<protein>
    <submittedName>
        <fullName evidence="1">Uncharacterized protein</fullName>
    </submittedName>
</protein>
<keyword evidence="2" id="KW-1185">Reference proteome</keyword>
<name>A0A0M9WK51_9EURO</name>
<comment type="caution">
    <text evidence="1">The sequence shown here is derived from an EMBL/GenBank/DDBJ whole genome shotgun (WGS) entry which is preliminary data.</text>
</comment>
<dbReference type="Proteomes" id="UP000037696">
    <property type="component" value="Unassembled WGS sequence"/>
</dbReference>
<organism evidence="1 2">
    <name type="scientific">Penicillium nordicum</name>
    <dbReference type="NCBI Taxonomy" id="229535"/>
    <lineage>
        <taxon>Eukaryota</taxon>
        <taxon>Fungi</taxon>
        <taxon>Dikarya</taxon>
        <taxon>Ascomycota</taxon>
        <taxon>Pezizomycotina</taxon>
        <taxon>Eurotiomycetes</taxon>
        <taxon>Eurotiomycetidae</taxon>
        <taxon>Eurotiales</taxon>
        <taxon>Aspergillaceae</taxon>
        <taxon>Penicillium</taxon>
    </lineage>
</organism>
<evidence type="ECO:0000313" key="2">
    <source>
        <dbReference type="Proteomes" id="UP000037696"/>
    </source>
</evidence>
<sequence length="104" mass="11757">MSSQPGGGPPPLPLTINPQVNMRRAYEVGIINLRISIERRQAMADGTLPFDLEEFEALSEQIWETRVMFANQIRGWANPLDRFILAFVYHMLIGSMPDADGVIR</sequence>
<dbReference type="EMBL" id="LHQQ01000010">
    <property type="protein sequence ID" value="KOS47962.1"/>
    <property type="molecule type" value="Genomic_DNA"/>
</dbReference>
<gene>
    <name evidence="1" type="ORF">ACN38_g1038</name>
</gene>
<accession>A0A0M9WK51</accession>
<proteinExistence type="predicted"/>